<feature type="domain" description="TRIM8/14/16/25/29/45/65 coiled-coil region" evidence="5">
    <location>
        <begin position="1"/>
        <end position="101"/>
    </location>
</feature>
<dbReference type="EMBL" id="JAFJMO010000004">
    <property type="protein sequence ID" value="KAJ8280042.1"/>
    <property type="molecule type" value="Genomic_DNA"/>
</dbReference>
<evidence type="ECO:0000259" key="5">
    <source>
        <dbReference type="Pfam" id="PF25600"/>
    </source>
</evidence>
<dbReference type="Proteomes" id="UP001152803">
    <property type="component" value="Unassembled WGS sequence"/>
</dbReference>
<dbReference type="PANTHER" id="PTHR25465">
    <property type="entry name" value="B-BOX DOMAIN CONTAINING"/>
    <property type="match status" value="1"/>
</dbReference>
<dbReference type="SUPFAM" id="SSF49899">
    <property type="entry name" value="Concanavalin A-like lectins/glucanases"/>
    <property type="match status" value="1"/>
</dbReference>
<organism evidence="6 7">
    <name type="scientific">Conger conger</name>
    <name type="common">Conger eel</name>
    <name type="synonym">Muraena conger</name>
    <dbReference type="NCBI Taxonomy" id="82655"/>
    <lineage>
        <taxon>Eukaryota</taxon>
        <taxon>Metazoa</taxon>
        <taxon>Chordata</taxon>
        <taxon>Craniata</taxon>
        <taxon>Vertebrata</taxon>
        <taxon>Euteleostomi</taxon>
        <taxon>Actinopterygii</taxon>
        <taxon>Neopterygii</taxon>
        <taxon>Teleostei</taxon>
        <taxon>Anguilliformes</taxon>
        <taxon>Congridae</taxon>
        <taxon>Conger</taxon>
    </lineage>
</organism>
<keyword evidence="1" id="KW-0479">Metal-binding</keyword>
<dbReference type="Pfam" id="PF25600">
    <property type="entry name" value="TRIM_CC"/>
    <property type="match status" value="1"/>
</dbReference>
<dbReference type="GO" id="GO:0008270">
    <property type="term" value="F:zinc ion binding"/>
    <property type="evidence" value="ECO:0007669"/>
    <property type="project" value="UniProtKB-KW"/>
</dbReference>
<keyword evidence="2" id="KW-0863">Zinc-finger</keyword>
<accession>A0A9Q1DTB2</accession>
<evidence type="ECO:0000313" key="6">
    <source>
        <dbReference type="EMBL" id="KAJ8280042.1"/>
    </source>
</evidence>
<evidence type="ECO:0000256" key="1">
    <source>
        <dbReference type="ARBA" id="ARBA00022723"/>
    </source>
</evidence>
<feature type="coiled-coil region" evidence="4">
    <location>
        <begin position="2"/>
        <end position="54"/>
    </location>
</feature>
<dbReference type="PANTHER" id="PTHR25465:SF5">
    <property type="entry name" value="E3 UBIQUITIN_ISG15 LIGASE TRIM25-RELATED"/>
    <property type="match status" value="1"/>
</dbReference>
<proteinExistence type="predicted"/>
<keyword evidence="4" id="KW-0175">Coiled coil</keyword>
<dbReference type="InterPro" id="IPR058030">
    <property type="entry name" value="TRIM8/14/16/25/29/45/65_CC"/>
</dbReference>
<evidence type="ECO:0000256" key="2">
    <source>
        <dbReference type="ARBA" id="ARBA00022771"/>
    </source>
</evidence>
<sequence>MIRSIERRCSEVKELIRDQEKAEVSRAEGLLERLEQEIAELRRRDAELEQLSHTEDHIHFLQSCQSLCAPPGPGDLPSITVRPHVSFKAVRKSVSASERKEEMEEVWNALKLLTMDESVKEVHTVKLRTREDFLKYYCHLTLDPNTARVYLDHKAGILSFYSVAGTMTRLHRIETKFTQPLYPGFWLDENCSVKLVDLESEPEKKALQPDKKEK</sequence>
<gene>
    <name evidence="6" type="ORF">COCON_G00071080</name>
</gene>
<dbReference type="InterPro" id="IPR051051">
    <property type="entry name" value="E3_ubiq-ligase_TRIM/RNF"/>
</dbReference>
<dbReference type="InterPro" id="IPR043136">
    <property type="entry name" value="B30.2/SPRY_sf"/>
</dbReference>
<keyword evidence="3" id="KW-0862">Zinc</keyword>
<keyword evidence="7" id="KW-1185">Reference proteome</keyword>
<dbReference type="AlphaFoldDB" id="A0A9Q1DTB2"/>
<protein>
    <recommendedName>
        <fullName evidence="5">TRIM8/14/16/25/29/45/65 coiled-coil region domain-containing protein</fullName>
    </recommendedName>
</protein>
<dbReference type="Gene3D" id="2.60.120.920">
    <property type="match status" value="1"/>
</dbReference>
<name>A0A9Q1DTB2_CONCO</name>
<reference evidence="6" key="1">
    <citation type="journal article" date="2023" name="Science">
        <title>Genome structures resolve the early diversification of teleost fishes.</title>
        <authorList>
            <person name="Parey E."/>
            <person name="Louis A."/>
            <person name="Montfort J."/>
            <person name="Bouchez O."/>
            <person name="Roques C."/>
            <person name="Iampietro C."/>
            <person name="Lluch J."/>
            <person name="Castinel A."/>
            <person name="Donnadieu C."/>
            <person name="Desvignes T."/>
            <person name="Floi Bucao C."/>
            <person name="Jouanno E."/>
            <person name="Wen M."/>
            <person name="Mejri S."/>
            <person name="Dirks R."/>
            <person name="Jansen H."/>
            <person name="Henkel C."/>
            <person name="Chen W.J."/>
            <person name="Zahm M."/>
            <person name="Cabau C."/>
            <person name="Klopp C."/>
            <person name="Thompson A.W."/>
            <person name="Robinson-Rechavi M."/>
            <person name="Braasch I."/>
            <person name="Lecointre G."/>
            <person name="Bobe J."/>
            <person name="Postlethwait J.H."/>
            <person name="Berthelot C."/>
            <person name="Roest Crollius H."/>
            <person name="Guiguen Y."/>
        </authorList>
    </citation>
    <scope>NUCLEOTIDE SEQUENCE</scope>
    <source>
        <strain evidence="6">Concon-B</strain>
    </source>
</reference>
<comment type="caution">
    <text evidence="6">The sequence shown here is derived from an EMBL/GenBank/DDBJ whole genome shotgun (WGS) entry which is preliminary data.</text>
</comment>
<evidence type="ECO:0000256" key="4">
    <source>
        <dbReference type="SAM" id="Coils"/>
    </source>
</evidence>
<dbReference type="OrthoDB" id="9903688at2759"/>
<dbReference type="InterPro" id="IPR013320">
    <property type="entry name" value="ConA-like_dom_sf"/>
</dbReference>
<evidence type="ECO:0000313" key="7">
    <source>
        <dbReference type="Proteomes" id="UP001152803"/>
    </source>
</evidence>
<evidence type="ECO:0000256" key="3">
    <source>
        <dbReference type="ARBA" id="ARBA00022833"/>
    </source>
</evidence>